<dbReference type="PRINTS" id="PR00716">
    <property type="entry name" value="MPIPHPHTASE"/>
</dbReference>
<accession>A0AAW1UJS8</accession>
<dbReference type="EMBL" id="JARQZJ010000092">
    <property type="protein sequence ID" value="KAK9883871.1"/>
    <property type="molecule type" value="Genomic_DNA"/>
</dbReference>
<dbReference type="InterPro" id="IPR000751">
    <property type="entry name" value="MPI_Phosphatase"/>
</dbReference>
<keyword evidence="2" id="KW-1185">Reference proteome</keyword>
<sequence length="254" mass="28580">MKTEELSFYDGDSPHRMECTITHTHHTHRETIDDLDPNSQDSGYGTTYNPTLGRFVSYASPSKSSRISVGSLGSQEDDFLESMSNFEPIDENLPVNFKTLINGELSAMTETVNCRLSPQEDSIIPLFRRALSLQVVRSCVFKGEDIRSLKRPEPSSESETSPFRIKRSKIMDADNLCARPILKRAFSAAEESIKCAVQRSAEEELIGDFSRTYSLPLTQGRHQDLKSITSHTLARLMKGEFDDVVASYKVIDCR</sequence>
<organism evidence="1 2">
    <name type="scientific">Henosepilachna vigintioctopunctata</name>
    <dbReference type="NCBI Taxonomy" id="420089"/>
    <lineage>
        <taxon>Eukaryota</taxon>
        <taxon>Metazoa</taxon>
        <taxon>Ecdysozoa</taxon>
        <taxon>Arthropoda</taxon>
        <taxon>Hexapoda</taxon>
        <taxon>Insecta</taxon>
        <taxon>Pterygota</taxon>
        <taxon>Neoptera</taxon>
        <taxon>Endopterygota</taxon>
        <taxon>Coleoptera</taxon>
        <taxon>Polyphaga</taxon>
        <taxon>Cucujiformia</taxon>
        <taxon>Coccinelloidea</taxon>
        <taxon>Coccinellidae</taxon>
        <taxon>Epilachninae</taxon>
        <taxon>Epilachnini</taxon>
        <taxon>Henosepilachna</taxon>
    </lineage>
</organism>
<comment type="caution">
    <text evidence="1">The sequence shown here is derived from an EMBL/GenBank/DDBJ whole genome shotgun (WGS) entry which is preliminary data.</text>
</comment>
<dbReference type="InterPro" id="IPR036873">
    <property type="entry name" value="Rhodanese-like_dom_sf"/>
</dbReference>
<protein>
    <submittedName>
        <fullName evidence="1">Uncharacterized protein</fullName>
    </submittedName>
</protein>
<proteinExistence type="predicted"/>
<dbReference type="AlphaFoldDB" id="A0AAW1UJS8"/>
<dbReference type="Proteomes" id="UP001431783">
    <property type="component" value="Unassembled WGS sequence"/>
</dbReference>
<dbReference type="GO" id="GO:0004725">
    <property type="term" value="F:protein tyrosine phosphatase activity"/>
    <property type="evidence" value="ECO:0007669"/>
    <property type="project" value="InterPro"/>
</dbReference>
<reference evidence="1 2" key="1">
    <citation type="submission" date="2023-03" db="EMBL/GenBank/DDBJ databases">
        <title>Genome insight into feeding habits of ladybird beetles.</title>
        <authorList>
            <person name="Li H.-S."/>
            <person name="Huang Y.-H."/>
            <person name="Pang H."/>
        </authorList>
    </citation>
    <scope>NUCLEOTIDE SEQUENCE [LARGE SCALE GENOMIC DNA]</scope>
    <source>
        <strain evidence="1">SYSU_2023b</strain>
        <tissue evidence="1">Whole body</tissue>
    </source>
</reference>
<dbReference type="Gene3D" id="3.40.250.10">
    <property type="entry name" value="Rhodanese-like domain"/>
    <property type="match status" value="1"/>
</dbReference>
<evidence type="ECO:0000313" key="1">
    <source>
        <dbReference type="EMBL" id="KAK9883871.1"/>
    </source>
</evidence>
<gene>
    <name evidence="1" type="ORF">WA026_004811</name>
</gene>
<name>A0AAW1UJS8_9CUCU</name>
<dbReference type="GO" id="GO:1902751">
    <property type="term" value="P:positive regulation of cell cycle G2/M phase transition"/>
    <property type="evidence" value="ECO:0007669"/>
    <property type="project" value="InterPro"/>
</dbReference>
<evidence type="ECO:0000313" key="2">
    <source>
        <dbReference type="Proteomes" id="UP001431783"/>
    </source>
</evidence>